<dbReference type="GO" id="GO:0005634">
    <property type="term" value="C:nucleus"/>
    <property type="evidence" value="ECO:0007669"/>
    <property type="project" value="UniProtKB-SubCell"/>
</dbReference>
<dbReference type="PANTHER" id="PTHR48053">
    <property type="entry name" value="LEUCINE RICH REPEAT FAMILY PROTEIN, EXPRESSED"/>
    <property type="match status" value="1"/>
</dbReference>
<feature type="compositionally biased region" description="Basic and acidic residues" evidence="11">
    <location>
        <begin position="818"/>
        <end position="845"/>
    </location>
</feature>
<evidence type="ECO:0000256" key="11">
    <source>
        <dbReference type="SAM" id="MobiDB-lite"/>
    </source>
</evidence>
<keyword evidence="15" id="KW-0808">Transferase</keyword>
<dbReference type="EMBL" id="PKPP01000452">
    <property type="protein sequence ID" value="PWA92601.1"/>
    <property type="molecule type" value="Genomic_DNA"/>
</dbReference>
<keyword evidence="15" id="KW-0418">Kinase</keyword>
<dbReference type="InterPro" id="IPR001611">
    <property type="entry name" value="Leu-rich_rpt"/>
</dbReference>
<gene>
    <name evidence="15" type="ORF">CTI12_AA078500</name>
</gene>
<evidence type="ECO:0000256" key="5">
    <source>
        <dbReference type="ARBA" id="ARBA00022737"/>
    </source>
</evidence>
<evidence type="ECO:0000256" key="4">
    <source>
        <dbReference type="ARBA" id="ARBA00022729"/>
    </source>
</evidence>
<evidence type="ECO:0000256" key="1">
    <source>
        <dbReference type="ARBA" id="ARBA00004123"/>
    </source>
</evidence>
<dbReference type="InterPro" id="IPR017923">
    <property type="entry name" value="TFIIS_N"/>
</dbReference>
<keyword evidence="12" id="KW-0812">Transmembrane</keyword>
<evidence type="ECO:0000256" key="10">
    <source>
        <dbReference type="PROSITE-ProRule" id="PRU00649"/>
    </source>
</evidence>
<evidence type="ECO:0000256" key="7">
    <source>
        <dbReference type="ARBA" id="ARBA00023170"/>
    </source>
</evidence>
<feature type="signal peptide" evidence="13">
    <location>
        <begin position="1"/>
        <end position="24"/>
    </location>
</feature>
<dbReference type="Pfam" id="PF08711">
    <property type="entry name" value="Med26"/>
    <property type="match status" value="2"/>
</dbReference>
<dbReference type="InterPro" id="IPR003617">
    <property type="entry name" value="TFIIS/CRSP70_N_sub"/>
</dbReference>
<evidence type="ECO:0000256" key="12">
    <source>
        <dbReference type="SAM" id="Phobius"/>
    </source>
</evidence>
<keyword evidence="8" id="KW-0325">Glycoprotein</keyword>
<dbReference type="SUPFAM" id="SSF52058">
    <property type="entry name" value="L domain-like"/>
    <property type="match status" value="1"/>
</dbReference>
<feature type="domain" description="TFIIS N-terminal" evidence="14">
    <location>
        <begin position="689"/>
        <end position="767"/>
    </location>
</feature>
<dbReference type="PROSITE" id="PS51450">
    <property type="entry name" value="LRR"/>
    <property type="match status" value="1"/>
</dbReference>
<dbReference type="GO" id="GO:0016301">
    <property type="term" value="F:kinase activity"/>
    <property type="evidence" value="ECO:0007669"/>
    <property type="project" value="UniProtKB-KW"/>
</dbReference>
<feature type="transmembrane region" description="Helical" evidence="12">
    <location>
        <begin position="395"/>
        <end position="419"/>
    </location>
</feature>
<evidence type="ECO:0000313" key="16">
    <source>
        <dbReference type="Proteomes" id="UP000245207"/>
    </source>
</evidence>
<organism evidence="15 16">
    <name type="scientific">Artemisia annua</name>
    <name type="common">Sweet wormwood</name>
    <dbReference type="NCBI Taxonomy" id="35608"/>
    <lineage>
        <taxon>Eukaryota</taxon>
        <taxon>Viridiplantae</taxon>
        <taxon>Streptophyta</taxon>
        <taxon>Embryophyta</taxon>
        <taxon>Tracheophyta</taxon>
        <taxon>Spermatophyta</taxon>
        <taxon>Magnoliopsida</taxon>
        <taxon>eudicotyledons</taxon>
        <taxon>Gunneridae</taxon>
        <taxon>Pentapetalae</taxon>
        <taxon>asterids</taxon>
        <taxon>campanulids</taxon>
        <taxon>Asterales</taxon>
        <taxon>Asteraceae</taxon>
        <taxon>Asteroideae</taxon>
        <taxon>Anthemideae</taxon>
        <taxon>Artemisiinae</taxon>
        <taxon>Artemisia</taxon>
    </lineage>
</organism>
<evidence type="ECO:0000256" key="8">
    <source>
        <dbReference type="ARBA" id="ARBA00023180"/>
    </source>
</evidence>
<evidence type="ECO:0000256" key="13">
    <source>
        <dbReference type="SAM" id="SignalP"/>
    </source>
</evidence>
<dbReference type="SMART" id="SM00509">
    <property type="entry name" value="TFS2N"/>
    <property type="match status" value="2"/>
</dbReference>
<dbReference type="PANTHER" id="PTHR48053:SF59">
    <property type="entry name" value="PROTEIN KINASE DOMAIN-CONTAINING PROTEIN"/>
    <property type="match status" value="1"/>
</dbReference>
<keyword evidence="7" id="KW-0675">Receptor</keyword>
<keyword evidence="9 10" id="KW-0539">Nucleus</keyword>
<dbReference type="SUPFAM" id="SSF47676">
    <property type="entry name" value="Conserved domain common to transcription factors TFIIS, elongin A, CRSP70"/>
    <property type="match status" value="2"/>
</dbReference>
<dbReference type="Pfam" id="PF23598">
    <property type="entry name" value="LRR_14"/>
    <property type="match status" value="1"/>
</dbReference>
<evidence type="ECO:0000259" key="14">
    <source>
        <dbReference type="PROSITE" id="PS51319"/>
    </source>
</evidence>
<evidence type="ECO:0000256" key="9">
    <source>
        <dbReference type="ARBA" id="ARBA00023242"/>
    </source>
</evidence>
<feature type="domain" description="TFIIS N-terminal" evidence="14">
    <location>
        <begin position="547"/>
        <end position="625"/>
    </location>
</feature>
<dbReference type="AlphaFoldDB" id="A0A2U1Q3K2"/>
<dbReference type="InterPro" id="IPR035441">
    <property type="entry name" value="TFIIS/LEDGF_dom_sf"/>
</dbReference>
<comment type="subcellular location">
    <subcellularLocation>
        <location evidence="2">Membrane</location>
        <topology evidence="2">Single-pass type I membrane protein</topology>
    </subcellularLocation>
    <subcellularLocation>
        <location evidence="1 10">Nucleus</location>
    </subcellularLocation>
</comment>
<dbReference type="Proteomes" id="UP000245207">
    <property type="component" value="Unassembled WGS sequence"/>
</dbReference>
<dbReference type="Gene3D" id="1.20.930.10">
    <property type="entry name" value="Conserved domain common to transcription factors TFIIS, elongin A, CRSP70"/>
    <property type="match status" value="2"/>
</dbReference>
<name>A0A2U1Q3K2_ARTAN</name>
<feature type="region of interest" description="Disordered" evidence="11">
    <location>
        <begin position="813"/>
        <end position="845"/>
    </location>
</feature>
<keyword evidence="12" id="KW-1133">Transmembrane helix</keyword>
<proteinExistence type="predicted"/>
<evidence type="ECO:0000256" key="3">
    <source>
        <dbReference type="ARBA" id="ARBA00022614"/>
    </source>
</evidence>
<dbReference type="InterPro" id="IPR032675">
    <property type="entry name" value="LRR_dom_sf"/>
</dbReference>
<feature type="chain" id="PRO_5015775606" evidence="13">
    <location>
        <begin position="25"/>
        <end position="893"/>
    </location>
</feature>
<reference evidence="15 16" key="1">
    <citation type="journal article" date="2018" name="Mol. Plant">
        <title>The genome of Artemisia annua provides insight into the evolution of Asteraceae family and artemisinin biosynthesis.</title>
        <authorList>
            <person name="Shen Q."/>
            <person name="Zhang L."/>
            <person name="Liao Z."/>
            <person name="Wang S."/>
            <person name="Yan T."/>
            <person name="Shi P."/>
            <person name="Liu M."/>
            <person name="Fu X."/>
            <person name="Pan Q."/>
            <person name="Wang Y."/>
            <person name="Lv Z."/>
            <person name="Lu X."/>
            <person name="Zhang F."/>
            <person name="Jiang W."/>
            <person name="Ma Y."/>
            <person name="Chen M."/>
            <person name="Hao X."/>
            <person name="Li L."/>
            <person name="Tang Y."/>
            <person name="Lv G."/>
            <person name="Zhou Y."/>
            <person name="Sun X."/>
            <person name="Brodelius P.E."/>
            <person name="Rose J.K.C."/>
            <person name="Tang K."/>
        </authorList>
    </citation>
    <scope>NUCLEOTIDE SEQUENCE [LARGE SCALE GENOMIC DNA]</scope>
    <source>
        <strain evidence="16">cv. Huhao1</strain>
        <tissue evidence="15">Leaf</tissue>
    </source>
</reference>
<keyword evidence="3" id="KW-0433">Leucine-rich repeat</keyword>
<feature type="region of interest" description="Disordered" evidence="11">
    <location>
        <begin position="872"/>
        <end position="893"/>
    </location>
</feature>
<evidence type="ECO:0000313" key="15">
    <source>
        <dbReference type="EMBL" id="PWA92601.1"/>
    </source>
</evidence>
<dbReference type="Gene3D" id="3.80.10.10">
    <property type="entry name" value="Ribonuclease Inhibitor"/>
    <property type="match status" value="2"/>
</dbReference>
<dbReference type="InterPro" id="IPR055414">
    <property type="entry name" value="LRR_R13L4/SHOC2-like"/>
</dbReference>
<protein>
    <submittedName>
        <fullName evidence="15">Leucine-rich repeat protein kinase family protein</fullName>
    </submittedName>
</protein>
<keyword evidence="4 13" id="KW-0732">Signal</keyword>
<sequence length="893" mass="99742">MARTSYFSQISVVLLAILFVRIRCSKPHNASQEQTLLSIQQLLYYPVVLSSWNNATDFCNTVQSSSVTVICYEDVVTQLHIINSDKAPPLPKDFSIDTLFTTLDSLPSLKVLTLASLGLWGKLPATISNLSSLEILNLTSNHFYGSIPPEITSLTDLQSLVLDDNKFTGWIPSRVGFLSRLSVLSMKNNSLNGLLPKSLGSLVDLRVLMLSHNNFTGQVPDLSSLTNLQVFEIEDNSLGPSFPQVTNRITSIVLRDNKFTAGLPEEIHSFYQLRKLDIALNRFVGPFPTSILSLPSITYLDIEGNKFTGMLFEDLSCNPKLQFVDLSANLLTGKLPSCLVSSVARNVVYDGNCLNVNDVNEVKVKSQNPVSFCRNQALAVGVIPRHHMSGKKSNVGLIFGIIGGILGGIILVGVALFVFSHVYGKKMVKKPPPRVIAENGPGSYTSKLLSDARYVTRVMKLGSLGIPAYRTFLLEELEEATNGFDTSTFMGEGSHGQSQVLKNFGSKFKFLISTGVNQIINLVVLMDNWRDMIDQTVMSCEEKKLVKEVLRIKAFLDEKVGDDECGSWVAYQSLRKLQQMVLSVKVLKETMIGESVGVYLKHASKDVSRVSRFLMNEWRCVVDEWVEANEKKTSLDQKEMKKDVKITEPQRPRVVRIKLKTKSESDNDNVVPKGPITHEKKVGNNNGIDEVLRIKGVIKKSIGDESESQSTLLDSLKKLQHMDISMETLDKTGIGKTVNAFKKHVSKDVSHLARTLVKAWKDMAEEWIKKDMINVKPISEQAKNHKGLVTHGQHCQPIDSDATTSDQKSLVVHGQHSRPIDSDAATSDHKGLSNTTEEKMESTKKKLEERYKELENMKQKRKIQVIEHYELPRNSRLPPKAQHVKPVNERVKR</sequence>
<comment type="caution">
    <text evidence="15">The sequence shown here is derived from an EMBL/GenBank/DDBJ whole genome shotgun (WGS) entry which is preliminary data.</text>
</comment>
<dbReference type="FunFam" id="3.80.10.10:FF:000041">
    <property type="entry name" value="LRR receptor-like serine/threonine-protein kinase ERECTA"/>
    <property type="match status" value="1"/>
</dbReference>
<dbReference type="GO" id="GO:0016020">
    <property type="term" value="C:membrane"/>
    <property type="evidence" value="ECO:0007669"/>
    <property type="project" value="UniProtKB-SubCell"/>
</dbReference>
<dbReference type="CDD" id="cd00183">
    <property type="entry name" value="TFIIS_I"/>
    <property type="match status" value="1"/>
</dbReference>
<dbReference type="OrthoDB" id="676979at2759"/>
<keyword evidence="5" id="KW-0677">Repeat</keyword>
<dbReference type="InterPro" id="IPR051716">
    <property type="entry name" value="Plant_RL_S/T_kinase"/>
</dbReference>
<evidence type="ECO:0000256" key="6">
    <source>
        <dbReference type="ARBA" id="ARBA00023136"/>
    </source>
</evidence>
<evidence type="ECO:0000256" key="2">
    <source>
        <dbReference type="ARBA" id="ARBA00004479"/>
    </source>
</evidence>
<keyword evidence="16" id="KW-1185">Reference proteome</keyword>
<keyword evidence="6 12" id="KW-0472">Membrane</keyword>
<accession>A0A2U1Q3K2</accession>
<dbReference type="PROSITE" id="PS51319">
    <property type="entry name" value="TFIIS_N"/>
    <property type="match status" value="2"/>
</dbReference>
<dbReference type="STRING" id="35608.A0A2U1Q3K2"/>